<protein>
    <submittedName>
        <fullName evidence="2">Uncharacterized protein</fullName>
    </submittedName>
</protein>
<evidence type="ECO:0000256" key="1">
    <source>
        <dbReference type="SAM" id="SignalP"/>
    </source>
</evidence>
<accession>A0ABT3PL90</accession>
<dbReference type="Proteomes" id="UP001207918">
    <property type="component" value="Unassembled WGS sequence"/>
</dbReference>
<comment type="caution">
    <text evidence="2">The sequence shown here is derived from an EMBL/GenBank/DDBJ whole genome shotgun (WGS) entry which is preliminary data.</text>
</comment>
<dbReference type="EMBL" id="JAGGJA010000004">
    <property type="protein sequence ID" value="MCW9706715.1"/>
    <property type="molecule type" value="Genomic_DNA"/>
</dbReference>
<organism evidence="2 3">
    <name type="scientific">Fodinibius salsisoli</name>
    <dbReference type="NCBI Taxonomy" id="2820877"/>
    <lineage>
        <taxon>Bacteria</taxon>
        <taxon>Pseudomonadati</taxon>
        <taxon>Balneolota</taxon>
        <taxon>Balneolia</taxon>
        <taxon>Balneolales</taxon>
        <taxon>Balneolaceae</taxon>
        <taxon>Fodinibius</taxon>
    </lineage>
</organism>
<dbReference type="RefSeq" id="WP_265765443.1">
    <property type="nucleotide sequence ID" value="NZ_JAGGJA010000004.1"/>
</dbReference>
<gene>
    <name evidence="2" type="ORF">J6I44_07595</name>
</gene>
<evidence type="ECO:0000313" key="2">
    <source>
        <dbReference type="EMBL" id="MCW9706715.1"/>
    </source>
</evidence>
<keyword evidence="3" id="KW-1185">Reference proteome</keyword>
<proteinExistence type="predicted"/>
<name>A0ABT3PL90_9BACT</name>
<reference evidence="2 3" key="1">
    <citation type="submission" date="2021-03" db="EMBL/GenBank/DDBJ databases">
        <title>Aliifodinibius sp. nov., a new bacterium isolated from saline soil.</title>
        <authorList>
            <person name="Galisteo C."/>
            <person name="De La Haba R."/>
            <person name="Sanchez-Porro C."/>
            <person name="Ventosa A."/>
        </authorList>
    </citation>
    <scope>NUCLEOTIDE SEQUENCE [LARGE SCALE GENOMIC DNA]</scope>
    <source>
        <strain evidence="2 3">1BSP15-2V2</strain>
    </source>
</reference>
<dbReference type="PROSITE" id="PS51257">
    <property type="entry name" value="PROKAR_LIPOPROTEIN"/>
    <property type="match status" value="1"/>
</dbReference>
<keyword evidence="1" id="KW-0732">Signal</keyword>
<evidence type="ECO:0000313" key="3">
    <source>
        <dbReference type="Proteomes" id="UP001207918"/>
    </source>
</evidence>
<sequence length="179" mass="20125">MNIFKSLPTNTRTLLVLTLFSTLLVTACSDNPASSDDEHTDPEIIELVHDGEVIYEYSDITGEVTEHSHLHYHVGEEYLFEVHFLNEEGEHVHAEDLGEGYSLGWEIENTDILAIHQHDDNGQWEFHLEGMAEGGSKIQFLLNHGSGEDAHSHLETPATTQDDAIEFHIDADSDGEHEH</sequence>
<feature type="signal peptide" evidence="1">
    <location>
        <begin position="1"/>
        <end position="27"/>
    </location>
</feature>
<feature type="chain" id="PRO_5046192431" evidence="1">
    <location>
        <begin position="28"/>
        <end position="179"/>
    </location>
</feature>